<evidence type="ECO:0008006" key="3">
    <source>
        <dbReference type="Google" id="ProtNLM"/>
    </source>
</evidence>
<evidence type="ECO:0000313" key="2">
    <source>
        <dbReference type="Proteomes" id="UP001280415"/>
    </source>
</evidence>
<comment type="caution">
    <text evidence="1">The sequence shown here is derived from an EMBL/GenBank/DDBJ whole genome shotgun (WGS) entry which is preliminary data.</text>
</comment>
<name>A0AAW8YML1_PEDAC</name>
<organism evidence="1 2">
    <name type="scientific">Pediococcus acidilactici</name>
    <dbReference type="NCBI Taxonomy" id="1254"/>
    <lineage>
        <taxon>Bacteria</taxon>
        <taxon>Bacillati</taxon>
        <taxon>Bacillota</taxon>
        <taxon>Bacilli</taxon>
        <taxon>Lactobacillales</taxon>
        <taxon>Lactobacillaceae</taxon>
        <taxon>Pediococcus</taxon>
        <taxon>Pediococcus acidilactici group</taxon>
    </lineage>
</organism>
<proteinExistence type="predicted"/>
<dbReference type="EMBL" id="JAWJAX010000003">
    <property type="protein sequence ID" value="MDV2911044.1"/>
    <property type="molecule type" value="Genomic_DNA"/>
</dbReference>
<evidence type="ECO:0000313" key="1">
    <source>
        <dbReference type="EMBL" id="MDV2911044.1"/>
    </source>
</evidence>
<gene>
    <name evidence="1" type="ORF">R0H03_04080</name>
</gene>
<accession>A0AAW8YML1</accession>
<sequence>MQSRMMVKIFENDYRNFLENEINEFAADHNIQQVSISTGVNNYREYYVAAVLYTEN</sequence>
<dbReference type="RefSeq" id="WP_317052059.1">
    <property type="nucleotide sequence ID" value="NZ_CP140878.1"/>
</dbReference>
<dbReference type="Proteomes" id="UP001280415">
    <property type="component" value="Unassembled WGS sequence"/>
</dbReference>
<protein>
    <recommendedName>
        <fullName evidence="3">Sporulation protein Cse60</fullName>
    </recommendedName>
</protein>
<dbReference type="AlphaFoldDB" id="A0AAW8YML1"/>
<reference evidence="1" key="2">
    <citation type="submission" date="2023-10" db="EMBL/GenBank/DDBJ databases">
        <authorList>
            <person name="Khurajog B."/>
        </authorList>
    </citation>
    <scope>NUCLEOTIDE SEQUENCE</scope>
    <source>
        <strain evidence="1">BF14</strain>
    </source>
</reference>
<reference evidence="1" key="1">
    <citation type="journal article" date="2023" name="PeerJ">
        <title>Selection and evaluation of lactic acid bacteria from chicken feces in Thailand as potential probiotics.</title>
        <authorList>
            <person name="Khurajog B."/>
            <person name="Disastra Y."/>
            <person name="Lawwyne L.D."/>
            <person name="Sirichokchatchawan W."/>
            <person name="Niyomtham W."/>
            <person name="Yindee J."/>
            <person name="Hampson D.J."/>
            <person name="Prapasarakul N."/>
        </authorList>
    </citation>
    <scope>NUCLEOTIDE SEQUENCE</scope>
    <source>
        <strain evidence="1">BF14</strain>
    </source>
</reference>